<name>A0A9N9TKX5_PHYSR</name>
<sequence>MDFWIKMEDTRKTKATSSIYTTTINHHPLTNQRPADPIMNPTFSRNGPRTCCTPVRKKTSRQRRAESRETAAFSPAGFPAIQRFLSRERSSRRTAGGALRGRCSLDAGARATTTIDRLTRVARRCRVQEGRGMSCVQEDLASTMRTTDGVVAAAMQEAARLTDEEREIILGVLGRDELIRREQQMRVLRLKAELQSLRRKGALKPCSPPPPPPPEQPETTAVSSIAAPASPDRCCKRCKTELGLVINRGAYCRACRSKVCKSCREYSYKTTDWVCVVCRKQM</sequence>
<proteinExistence type="predicted"/>
<feature type="domain" description="RabBD" evidence="2">
    <location>
        <begin position="155"/>
        <end position="277"/>
    </location>
</feature>
<feature type="compositionally biased region" description="Pro residues" evidence="1">
    <location>
        <begin position="206"/>
        <end position="216"/>
    </location>
</feature>
<feature type="region of interest" description="Disordered" evidence="1">
    <location>
        <begin position="201"/>
        <end position="223"/>
    </location>
</feature>
<dbReference type="Proteomes" id="UP001153712">
    <property type="component" value="Chromosome 14"/>
</dbReference>
<dbReference type="Pfam" id="PF02318">
    <property type="entry name" value="FYVE_2"/>
    <property type="match status" value="1"/>
</dbReference>
<dbReference type="OrthoDB" id="195679at2759"/>
<dbReference type="InterPro" id="IPR013083">
    <property type="entry name" value="Znf_RING/FYVE/PHD"/>
</dbReference>
<organism evidence="3 4">
    <name type="scientific">Phyllotreta striolata</name>
    <name type="common">Striped flea beetle</name>
    <name type="synonym">Crioceris striolata</name>
    <dbReference type="NCBI Taxonomy" id="444603"/>
    <lineage>
        <taxon>Eukaryota</taxon>
        <taxon>Metazoa</taxon>
        <taxon>Ecdysozoa</taxon>
        <taxon>Arthropoda</taxon>
        <taxon>Hexapoda</taxon>
        <taxon>Insecta</taxon>
        <taxon>Pterygota</taxon>
        <taxon>Neoptera</taxon>
        <taxon>Endopterygota</taxon>
        <taxon>Coleoptera</taxon>
        <taxon>Polyphaga</taxon>
        <taxon>Cucujiformia</taxon>
        <taxon>Chrysomeloidea</taxon>
        <taxon>Chrysomelidae</taxon>
        <taxon>Galerucinae</taxon>
        <taxon>Alticini</taxon>
        <taxon>Phyllotreta</taxon>
    </lineage>
</organism>
<dbReference type="CDD" id="cd15747">
    <property type="entry name" value="FYVE_Slp3_4_5"/>
    <property type="match status" value="1"/>
</dbReference>
<protein>
    <recommendedName>
        <fullName evidence="2">RabBD domain-containing protein</fullName>
    </recommendedName>
</protein>
<dbReference type="AlphaFoldDB" id="A0A9N9TKX5"/>
<dbReference type="InterPro" id="IPR010911">
    <property type="entry name" value="Rab_BD"/>
</dbReference>
<evidence type="ECO:0000313" key="3">
    <source>
        <dbReference type="EMBL" id="CAG9857441.1"/>
    </source>
</evidence>
<dbReference type="PROSITE" id="PS50916">
    <property type="entry name" value="RABBD"/>
    <property type="match status" value="1"/>
</dbReference>
<evidence type="ECO:0000313" key="4">
    <source>
        <dbReference type="Proteomes" id="UP001153712"/>
    </source>
</evidence>
<dbReference type="GO" id="GO:0006886">
    <property type="term" value="P:intracellular protein transport"/>
    <property type="evidence" value="ECO:0007669"/>
    <property type="project" value="InterPro"/>
</dbReference>
<accession>A0A9N9TKX5</accession>
<evidence type="ECO:0000259" key="2">
    <source>
        <dbReference type="PROSITE" id="PS50916"/>
    </source>
</evidence>
<dbReference type="GO" id="GO:0031267">
    <property type="term" value="F:small GTPase binding"/>
    <property type="evidence" value="ECO:0007669"/>
    <property type="project" value="InterPro"/>
</dbReference>
<dbReference type="Gene3D" id="3.30.40.10">
    <property type="entry name" value="Zinc/RING finger domain, C3HC4 (zinc finger)"/>
    <property type="match status" value="1"/>
</dbReference>
<reference evidence="3" key="1">
    <citation type="submission" date="2022-01" db="EMBL/GenBank/DDBJ databases">
        <authorList>
            <person name="King R."/>
        </authorList>
    </citation>
    <scope>NUCLEOTIDE SEQUENCE</scope>
</reference>
<evidence type="ECO:0000256" key="1">
    <source>
        <dbReference type="SAM" id="MobiDB-lite"/>
    </source>
</evidence>
<dbReference type="InterPro" id="IPR011011">
    <property type="entry name" value="Znf_FYVE_PHD"/>
</dbReference>
<dbReference type="EMBL" id="OU900107">
    <property type="protein sequence ID" value="CAG9857441.1"/>
    <property type="molecule type" value="Genomic_DNA"/>
</dbReference>
<dbReference type="InterPro" id="IPR041282">
    <property type="entry name" value="FYVE_2"/>
</dbReference>
<keyword evidence="4" id="KW-1185">Reference proteome</keyword>
<gene>
    <name evidence="3" type="ORF">PHYEVI_LOCUS3846</name>
</gene>
<dbReference type="SUPFAM" id="SSF57903">
    <property type="entry name" value="FYVE/PHD zinc finger"/>
    <property type="match status" value="1"/>
</dbReference>